<dbReference type="PANTHER" id="PTHR44688">
    <property type="entry name" value="DNA-BINDING TRANSCRIPTIONAL ACTIVATOR DEVR_DOSR"/>
    <property type="match status" value="1"/>
</dbReference>
<feature type="domain" description="Response regulatory" evidence="8">
    <location>
        <begin position="7"/>
        <end position="121"/>
    </location>
</feature>
<dbReference type="InterPro" id="IPR001789">
    <property type="entry name" value="Sig_transdc_resp-reg_receiver"/>
</dbReference>
<evidence type="ECO:0000256" key="5">
    <source>
        <dbReference type="ARBA" id="ARBA00023163"/>
    </source>
</evidence>
<dbReference type="RefSeq" id="WP_094089913.1">
    <property type="nucleotide sequence ID" value="NZ_CP016397.1"/>
</dbReference>
<dbReference type="Pfam" id="PF00196">
    <property type="entry name" value="GerE"/>
    <property type="match status" value="1"/>
</dbReference>
<evidence type="ECO:0000256" key="1">
    <source>
        <dbReference type="ARBA" id="ARBA00022553"/>
    </source>
</evidence>
<dbReference type="Gene3D" id="3.40.50.2300">
    <property type="match status" value="1"/>
</dbReference>
<reference evidence="10" key="1">
    <citation type="submission" date="2016-07" db="EMBL/GenBank/DDBJ databases">
        <authorList>
            <person name="Florea S."/>
            <person name="Webb J.S."/>
            <person name="Jaromczyk J."/>
            <person name="Schardl C.L."/>
        </authorList>
    </citation>
    <scope>NUCLEOTIDE SEQUENCE [LARGE SCALE GENOMIC DNA]</scope>
    <source>
        <strain evidence="10">CDC-D5610</strain>
    </source>
</reference>
<proteinExistence type="predicted"/>
<dbReference type="GO" id="GO:0000160">
    <property type="term" value="P:phosphorelay signal transduction system"/>
    <property type="evidence" value="ECO:0007669"/>
    <property type="project" value="UniProtKB-KW"/>
</dbReference>
<feature type="modified residue" description="4-aspartylphosphate" evidence="6">
    <location>
        <position position="56"/>
    </location>
</feature>
<dbReference type="FunFam" id="3.40.50.2300:FF:000018">
    <property type="entry name" value="DNA-binding transcriptional regulator NtrC"/>
    <property type="match status" value="1"/>
</dbReference>
<dbReference type="Gene3D" id="1.10.10.10">
    <property type="entry name" value="Winged helix-like DNA-binding domain superfamily/Winged helix DNA-binding domain"/>
    <property type="match status" value="1"/>
</dbReference>
<keyword evidence="3" id="KW-0805">Transcription regulation</keyword>
<keyword evidence="4" id="KW-0238">DNA-binding</keyword>
<dbReference type="SUPFAM" id="SSF46894">
    <property type="entry name" value="C-terminal effector domain of the bipartite response regulators"/>
    <property type="match status" value="1"/>
</dbReference>
<evidence type="ECO:0000313" key="9">
    <source>
        <dbReference type="EMBL" id="ASQ44784.1"/>
    </source>
</evidence>
<dbReference type="GO" id="GO:0003677">
    <property type="term" value="F:DNA binding"/>
    <property type="evidence" value="ECO:0007669"/>
    <property type="project" value="UniProtKB-KW"/>
</dbReference>
<evidence type="ECO:0000256" key="3">
    <source>
        <dbReference type="ARBA" id="ARBA00023015"/>
    </source>
</evidence>
<dbReference type="SMART" id="SM00448">
    <property type="entry name" value="REC"/>
    <property type="match status" value="1"/>
</dbReference>
<dbReference type="InterPro" id="IPR036388">
    <property type="entry name" value="WH-like_DNA-bd_sf"/>
</dbReference>
<name>A0A222NYW6_9GAMM</name>
<evidence type="ECO:0000259" key="7">
    <source>
        <dbReference type="PROSITE" id="PS50043"/>
    </source>
</evidence>
<evidence type="ECO:0000313" key="10">
    <source>
        <dbReference type="Proteomes" id="UP000201728"/>
    </source>
</evidence>
<dbReference type="Proteomes" id="UP000201728">
    <property type="component" value="Chromosome"/>
</dbReference>
<organism evidence="9 10">
    <name type="scientific">Legionella clemsonensis</name>
    <dbReference type="NCBI Taxonomy" id="1867846"/>
    <lineage>
        <taxon>Bacteria</taxon>
        <taxon>Pseudomonadati</taxon>
        <taxon>Pseudomonadota</taxon>
        <taxon>Gammaproteobacteria</taxon>
        <taxon>Legionellales</taxon>
        <taxon>Legionellaceae</taxon>
        <taxon>Legionella</taxon>
    </lineage>
</organism>
<keyword evidence="5" id="KW-0804">Transcription</keyword>
<dbReference type="GO" id="GO:0006355">
    <property type="term" value="P:regulation of DNA-templated transcription"/>
    <property type="evidence" value="ECO:0007669"/>
    <property type="project" value="InterPro"/>
</dbReference>
<evidence type="ECO:0000256" key="2">
    <source>
        <dbReference type="ARBA" id="ARBA00023012"/>
    </source>
</evidence>
<dbReference type="CDD" id="cd06170">
    <property type="entry name" value="LuxR_C_like"/>
    <property type="match status" value="1"/>
</dbReference>
<dbReference type="SMART" id="SM00421">
    <property type="entry name" value="HTH_LUXR"/>
    <property type="match status" value="1"/>
</dbReference>
<protein>
    <submittedName>
        <fullName evidence="9">Transcriptional regulatory protein FixJ</fullName>
    </submittedName>
</protein>
<dbReference type="Pfam" id="PF00072">
    <property type="entry name" value="Response_reg"/>
    <property type="match status" value="1"/>
</dbReference>
<dbReference type="PANTHER" id="PTHR44688:SF16">
    <property type="entry name" value="DNA-BINDING TRANSCRIPTIONAL ACTIVATOR DEVR_DOSR"/>
    <property type="match status" value="1"/>
</dbReference>
<feature type="domain" description="HTH luxR-type" evidence="7">
    <location>
        <begin position="132"/>
        <end position="196"/>
    </location>
</feature>
<dbReference type="CDD" id="cd17537">
    <property type="entry name" value="REC_FixJ"/>
    <property type="match status" value="1"/>
</dbReference>
<evidence type="ECO:0000259" key="8">
    <source>
        <dbReference type="PROSITE" id="PS50110"/>
    </source>
</evidence>
<dbReference type="PROSITE" id="PS50043">
    <property type="entry name" value="HTH_LUXR_2"/>
    <property type="match status" value="1"/>
</dbReference>
<keyword evidence="2" id="KW-0902">Two-component regulatory system</keyword>
<dbReference type="EMBL" id="CP016397">
    <property type="protein sequence ID" value="ASQ44784.1"/>
    <property type="molecule type" value="Genomic_DNA"/>
</dbReference>
<evidence type="ECO:0000256" key="6">
    <source>
        <dbReference type="PROSITE-ProRule" id="PRU00169"/>
    </source>
</evidence>
<dbReference type="OrthoDB" id="9802186at2"/>
<dbReference type="InterPro" id="IPR016032">
    <property type="entry name" value="Sig_transdc_resp-reg_C-effctor"/>
</dbReference>
<dbReference type="PRINTS" id="PR00038">
    <property type="entry name" value="HTHLUXR"/>
</dbReference>
<evidence type="ECO:0000256" key="4">
    <source>
        <dbReference type="ARBA" id="ARBA00023125"/>
    </source>
</evidence>
<keyword evidence="1 6" id="KW-0597">Phosphoprotein</keyword>
<dbReference type="KEGG" id="lcd:clem_01090"/>
<dbReference type="PROSITE" id="PS50110">
    <property type="entry name" value="RESPONSE_REGULATORY"/>
    <property type="match status" value="1"/>
</dbReference>
<dbReference type="InterPro" id="IPR000792">
    <property type="entry name" value="Tscrpt_reg_LuxR_C"/>
</dbReference>
<dbReference type="AlphaFoldDB" id="A0A222NYW6"/>
<dbReference type="SUPFAM" id="SSF52172">
    <property type="entry name" value="CheY-like"/>
    <property type="match status" value="1"/>
</dbReference>
<gene>
    <name evidence="9" type="primary">fixJ</name>
    <name evidence="9" type="ORF">clem_01090</name>
</gene>
<accession>A0A222NYW6</accession>
<keyword evidence="10" id="KW-1185">Reference proteome</keyword>
<dbReference type="InterPro" id="IPR011006">
    <property type="entry name" value="CheY-like_superfamily"/>
</dbReference>
<sequence length="196" mass="22327">MNQNHPKVIIIDDDKTITDSLRWLCESISLPVKTYGCTKSYLAHHDVNERGCLIVDVRMPFMSGLELIEHLNTQKSSLATIVMTAYGDIPMAVRAMKAGAVDFVQKPFNAQALLETVQKCLNKVQDAKRTNFSERFNELTKRERQVLDLILEGKLNKEIAYELSIAISTVEAHRAKIMQKMHVKTLGQLMRFCFNN</sequence>